<accession>A0AAE8SUN0</accession>
<protein>
    <submittedName>
        <fullName evidence="1">Uncharacterized protein</fullName>
    </submittedName>
</protein>
<dbReference type="EMBL" id="ONZQ02000005">
    <property type="protein sequence ID" value="SPO01498.1"/>
    <property type="molecule type" value="Genomic_DNA"/>
</dbReference>
<sequence length="168" mass="19286">MTPSQAEYHRLQKLLKQKQNEEYYPLKFAYENFTSQVTAQTVPESLPSLKKFVHDDLAGDQHIRWYDTAQKQAALARGNFEISHAFGGYLKLRNTQTFAVAREHIRETQLRGLILLANNILALRKKINASFPEVDDAGHAKAVEVWETIATTYQNVLRHLQQARAAKH</sequence>
<evidence type="ECO:0000313" key="2">
    <source>
        <dbReference type="Proteomes" id="UP001187682"/>
    </source>
</evidence>
<reference evidence="1" key="1">
    <citation type="submission" date="2018-03" db="EMBL/GenBank/DDBJ databases">
        <authorList>
            <person name="Guldener U."/>
        </authorList>
    </citation>
    <scope>NUCLEOTIDE SEQUENCE</scope>
</reference>
<dbReference type="Proteomes" id="UP001187682">
    <property type="component" value="Unassembled WGS sequence"/>
</dbReference>
<name>A0AAE8SUN0_9PEZI</name>
<proteinExistence type="predicted"/>
<comment type="caution">
    <text evidence="1">The sequence shown here is derived from an EMBL/GenBank/DDBJ whole genome shotgun (WGS) entry which is preliminary data.</text>
</comment>
<evidence type="ECO:0000313" key="1">
    <source>
        <dbReference type="EMBL" id="SPO01498.1"/>
    </source>
</evidence>
<organism evidence="1 2">
    <name type="scientific">Cephalotrichum gorgonifer</name>
    <dbReference type="NCBI Taxonomy" id="2041049"/>
    <lineage>
        <taxon>Eukaryota</taxon>
        <taxon>Fungi</taxon>
        <taxon>Dikarya</taxon>
        <taxon>Ascomycota</taxon>
        <taxon>Pezizomycotina</taxon>
        <taxon>Sordariomycetes</taxon>
        <taxon>Hypocreomycetidae</taxon>
        <taxon>Microascales</taxon>
        <taxon>Microascaceae</taxon>
        <taxon>Cephalotrichum</taxon>
    </lineage>
</organism>
<keyword evidence="2" id="KW-1185">Reference proteome</keyword>
<gene>
    <name evidence="1" type="ORF">DNG_04171</name>
</gene>
<dbReference type="AlphaFoldDB" id="A0AAE8SUN0"/>